<dbReference type="Proteomes" id="UP000179099">
    <property type="component" value="Unassembled WGS sequence"/>
</dbReference>
<dbReference type="AlphaFoldDB" id="A0A1G2F7K9"/>
<protein>
    <submittedName>
        <fullName evidence="1">Uncharacterized protein</fullName>
    </submittedName>
</protein>
<comment type="caution">
    <text evidence="1">The sequence shown here is derived from an EMBL/GenBank/DDBJ whole genome shotgun (WGS) entry which is preliminary data.</text>
</comment>
<dbReference type="EMBL" id="MHMW01000026">
    <property type="protein sequence ID" value="OGZ33762.1"/>
    <property type="molecule type" value="Genomic_DNA"/>
</dbReference>
<evidence type="ECO:0000313" key="2">
    <source>
        <dbReference type="Proteomes" id="UP000179099"/>
    </source>
</evidence>
<sequence length="97" mass="10730">MIETAFEIELGGVCYFIRLEVLSTGKKGSCKACQKPASSKKIVITELQECKIGVDLKRKTKLIAFIKKFMGDGDIMCEECTKSDMEYISGLLGPREG</sequence>
<dbReference type="STRING" id="1801992.A2Y98_03265"/>
<proteinExistence type="predicted"/>
<reference evidence="1 2" key="1">
    <citation type="journal article" date="2016" name="Nat. Commun.">
        <title>Thousands of microbial genomes shed light on interconnected biogeochemical processes in an aquifer system.</title>
        <authorList>
            <person name="Anantharaman K."/>
            <person name="Brown C.T."/>
            <person name="Hug L.A."/>
            <person name="Sharon I."/>
            <person name="Castelle C.J."/>
            <person name="Probst A.J."/>
            <person name="Thomas B.C."/>
            <person name="Singh A."/>
            <person name="Wilkins M.J."/>
            <person name="Karaoz U."/>
            <person name="Brodie E.L."/>
            <person name="Williams K.H."/>
            <person name="Hubbard S.S."/>
            <person name="Banfield J.F."/>
        </authorList>
    </citation>
    <scope>NUCLEOTIDE SEQUENCE [LARGE SCALE GENOMIC DNA]</scope>
</reference>
<gene>
    <name evidence="1" type="ORF">A2Y98_03265</name>
</gene>
<accession>A0A1G2F7K9</accession>
<organism evidence="1 2">
    <name type="scientific">Candidatus Portnoybacteria bacterium RBG_19FT_COMBO_36_7</name>
    <dbReference type="NCBI Taxonomy" id="1801992"/>
    <lineage>
        <taxon>Bacteria</taxon>
        <taxon>Candidatus Portnoyibacteriota</taxon>
    </lineage>
</organism>
<evidence type="ECO:0000313" key="1">
    <source>
        <dbReference type="EMBL" id="OGZ33762.1"/>
    </source>
</evidence>
<name>A0A1G2F7K9_9BACT</name>